<proteinExistence type="predicted"/>
<keyword evidence="3" id="KW-1185">Reference proteome</keyword>
<accession>C8VXS4</accession>
<reference evidence="2 3" key="1">
    <citation type="journal article" date="2009" name="Stand. Genomic Sci.">
        <title>Complete genome sequence of Desulfotomaculum acetoxidans type strain (5575).</title>
        <authorList>
            <person name="Spring S."/>
            <person name="Lapidus A."/>
            <person name="Schroder M."/>
            <person name="Gleim D."/>
            <person name="Sims D."/>
            <person name="Meincke L."/>
            <person name="Glavina Del Rio T."/>
            <person name="Tice H."/>
            <person name="Copeland A."/>
            <person name="Cheng J.F."/>
            <person name="Lucas S."/>
            <person name="Chen F."/>
            <person name="Nolan M."/>
            <person name="Bruce D."/>
            <person name="Goodwin L."/>
            <person name="Pitluck S."/>
            <person name="Ivanova N."/>
            <person name="Mavromatis K."/>
            <person name="Mikhailova N."/>
            <person name="Pati A."/>
            <person name="Chen A."/>
            <person name="Palaniappan K."/>
            <person name="Land M."/>
            <person name="Hauser L."/>
            <person name="Chang Y.J."/>
            <person name="Jeffries C.D."/>
            <person name="Chain P."/>
            <person name="Saunders E."/>
            <person name="Brettin T."/>
            <person name="Detter J.C."/>
            <person name="Goker M."/>
            <person name="Bristow J."/>
            <person name="Eisen J.A."/>
            <person name="Markowitz V."/>
            <person name="Hugenholtz P."/>
            <person name="Kyrpides N.C."/>
            <person name="Klenk H.P."/>
            <person name="Han C."/>
        </authorList>
    </citation>
    <scope>NUCLEOTIDE SEQUENCE [LARGE SCALE GENOMIC DNA]</scope>
    <source>
        <strain evidence="3">ATCC 49208 / DSM 771 / VKM B-1644</strain>
    </source>
</reference>
<dbReference type="RefSeq" id="WP_015757436.1">
    <property type="nucleotide sequence ID" value="NC_013216.1"/>
</dbReference>
<evidence type="ECO:0000313" key="3">
    <source>
        <dbReference type="Proteomes" id="UP000002217"/>
    </source>
</evidence>
<organism evidence="2 3">
    <name type="scientific">Desulfofarcimen acetoxidans (strain ATCC 49208 / DSM 771 / KCTC 5769 / VKM B-1644 / 5575)</name>
    <name type="common">Desulfotomaculum acetoxidans</name>
    <dbReference type="NCBI Taxonomy" id="485916"/>
    <lineage>
        <taxon>Bacteria</taxon>
        <taxon>Bacillati</taxon>
        <taxon>Bacillota</taxon>
        <taxon>Clostridia</taxon>
        <taxon>Eubacteriales</taxon>
        <taxon>Peptococcaceae</taxon>
        <taxon>Desulfofarcimen</taxon>
    </lineage>
</organism>
<dbReference type="STRING" id="485916.Dtox_1884"/>
<name>C8VXS4_DESAS</name>
<dbReference type="KEGG" id="dae:Dtox_1884"/>
<evidence type="ECO:0000256" key="1">
    <source>
        <dbReference type="SAM" id="MobiDB-lite"/>
    </source>
</evidence>
<protein>
    <submittedName>
        <fullName evidence="2">Uncharacterized protein</fullName>
    </submittedName>
</protein>
<sequence>MGELINFIDYQAKIEKEFNGLMTSIEEKARENNRTLEDELAELCPIEQEYYNHLTKTLEVLELWEKSEQRRLKNENSTDRQDAKRQRFGR</sequence>
<feature type="region of interest" description="Disordered" evidence="1">
    <location>
        <begin position="69"/>
        <end position="90"/>
    </location>
</feature>
<evidence type="ECO:0000313" key="2">
    <source>
        <dbReference type="EMBL" id="ACV62730.1"/>
    </source>
</evidence>
<dbReference type="AlphaFoldDB" id="C8VXS4"/>
<gene>
    <name evidence="2" type="ordered locus">Dtox_1884</name>
</gene>
<dbReference type="EMBL" id="CP001720">
    <property type="protein sequence ID" value="ACV62730.1"/>
    <property type="molecule type" value="Genomic_DNA"/>
</dbReference>
<dbReference type="HOGENOM" id="CLU_2435966_0_0_9"/>
<dbReference type="Proteomes" id="UP000002217">
    <property type="component" value="Chromosome"/>
</dbReference>